<sequence>MPELSASIMYLAESQVLGEEGQQPRGGRIAHTLASSSVLVQLCSSHHLTHPPVYLQSRSRLSDEIPLTFRADIFRLLFCRSAWPRWTPFLRVPPPPRLSSVPPPVTPAWPSYEAALAAKSGPAHPGTEELEWRAPPSLTKPPPHLHALKPAKSTELSRSDGRGQNSI</sequence>
<evidence type="ECO:0000256" key="1">
    <source>
        <dbReference type="SAM" id="MobiDB-lite"/>
    </source>
</evidence>
<evidence type="ECO:0000313" key="3">
    <source>
        <dbReference type="Proteomes" id="UP001153269"/>
    </source>
</evidence>
<proteinExistence type="predicted"/>
<name>A0A9N7YA63_PLEPL</name>
<keyword evidence="3" id="KW-1185">Reference proteome</keyword>
<gene>
    <name evidence="2" type="ORF">PLEPLA_LOCUS6160</name>
</gene>
<reference evidence="2" key="1">
    <citation type="submission" date="2020-03" db="EMBL/GenBank/DDBJ databases">
        <authorList>
            <person name="Weist P."/>
        </authorList>
    </citation>
    <scope>NUCLEOTIDE SEQUENCE</scope>
</reference>
<protein>
    <submittedName>
        <fullName evidence="2">Uncharacterized protein</fullName>
    </submittedName>
</protein>
<accession>A0A9N7YA63</accession>
<feature type="region of interest" description="Disordered" evidence="1">
    <location>
        <begin position="116"/>
        <end position="167"/>
    </location>
</feature>
<dbReference type="EMBL" id="CADEAL010000318">
    <property type="protein sequence ID" value="CAB1418336.1"/>
    <property type="molecule type" value="Genomic_DNA"/>
</dbReference>
<organism evidence="2 3">
    <name type="scientific">Pleuronectes platessa</name>
    <name type="common">European plaice</name>
    <dbReference type="NCBI Taxonomy" id="8262"/>
    <lineage>
        <taxon>Eukaryota</taxon>
        <taxon>Metazoa</taxon>
        <taxon>Chordata</taxon>
        <taxon>Craniata</taxon>
        <taxon>Vertebrata</taxon>
        <taxon>Euteleostomi</taxon>
        <taxon>Actinopterygii</taxon>
        <taxon>Neopterygii</taxon>
        <taxon>Teleostei</taxon>
        <taxon>Neoteleostei</taxon>
        <taxon>Acanthomorphata</taxon>
        <taxon>Carangaria</taxon>
        <taxon>Pleuronectiformes</taxon>
        <taxon>Pleuronectoidei</taxon>
        <taxon>Pleuronectidae</taxon>
        <taxon>Pleuronectes</taxon>
    </lineage>
</organism>
<dbReference type="AlphaFoldDB" id="A0A9N7YA63"/>
<evidence type="ECO:0000313" key="2">
    <source>
        <dbReference type="EMBL" id="CAB1418336.1"/>
    </source>
</evidence>
<dbReference type="Proteomes" id="UP001153269">
    <property type="component" value="Unassembled WGS sequence"/>
</dbReference>
<comment type="caution">
    <text evidence="2">The sequence shown here is derived from an EMBL/GenBank/DDBJ whole genome shotgun (WGS) entry which is preliminary data.</text>
</comment>